<dbReference type="Gene3D" id="3.40.50.720">
    <property type="entry name" value="NAD(P)-binding Rossmann-like Domain"/>
    <property type="match status" value="1"/>
</dbReference>
<evidence type="ECO:0000313" key="5">
    <source>
        <dbReference type="EMBL" id="KAK9868425.1"/>
    </source>
</evidence>
<accession>A0AAW1TI20</accession>
<evidence type="ECO:0000256" key="2">
    <source>
        <dbReference type="SAM" id="MobiDB-lite"/>
    </source>
</evidence>
<protein>
    <submittedName>
        <fullName evidence="5">Uncharacterized protein</fullName>
    </submittedName>
</protein>
<dbReference type="SUPFAM" id="SSF51735">
    <property type="entry name" value="NAD(P)-binding Rossmann-fold domains"/>
    <property type="match status" value="1"/>
</dbReference>
<evidence type="ECO:0000256" key="1">
    <source>
        <dbReference type="ARBA" id="ARBA00007598"/>
    </source>
</evidence>
<evidence type="ECO:0000259" key="3">
    <source>
        <dbReference type="Pfam" id="PF03446"/>
    </source>
</evidence>
<dbReference type="PANTHER" id="PTHR43580">
    <property type="entry name" value="OXIDOREDUCTASE GLYR1-RELATED"/>
    <property type="match status" value="1"/>
</dbReference>
<dbReference type="AlphaFoldDB" id="A0AAW1TI20"/>
<dbReference type="InterPro" id="IPR008927">
    <property type="entry name" value="6-PGluconate_DH-like_C_sf"/>
</dbReference>
<dbReference type="Pfam" id="PF14833">
    <property type="entry name" value="NAD_binding_11"/>
    <property type="match status" value="1"/>
</dbReference>
<evidence type="ECO:0000313" key="6">
    <source>
        <dbReference type="Proteomes" id="UP001485043"/>
    </source>
</evidence>
<comment type="similarity">
    <text evidence="1">Belongs to the HIBADH-related family. NP60 subfamily.</text>
</comment>
<dbReference type="InterPro" id="IPR029154">
    <property type="entry name" value="HIBADH-like_NADP-bd"/>
</dbReference>
<organism evidence="5 6">
    <name type="scientific">Apatococcus fuscideae</name>
    <dbReference type="NCBI Taxonomy" id="2026836"/>
    <lineage>
        <taxon>Eukaryota</taxon>
        <taxon>Viridiplantae</taxon>
        <taxon>Chlorophyta</taxon>
        <taxon>core chlorophytes</taxon>
        <taxon>Trebouxiophyceae</taxon>
        <taxon>Chlorellales</taxon>
        <taxon>Chlorellaceae</taxon>
        <taxon>Apatococcus</taxon>
    </lineage>
</organism>
<dbReference type="InterPro" id="IPR006115">
    <property type="entry name" value="6PGDH_NADP-bd"/>
</dbReference>
<dbReference type="InterPro" id="IPR013328">
    <property type="entry name" value="6PGD_dom2"/>
</dbReference>
<evidence type="ECO:0000259" key="4">
    <source>
        <dbReference type="Pfam" id="PF14833"/>
    </source>
</evidence>
<dbReference type="SUPFAM" id="SSF48179">
    <property type="entry name" value="6-phosphogluconate dehydrogenase C-terminal domain-like"/>
    <property type="match status" value="1"/>
</dbReference>
<dbReference type="EMBL" id="JALJOV010000030">
    <property type="protein sequence ID" value="KAK9868425.1"/>
    <property type="molecule type" value="Genomic_DNA"/>
</dbReference>
<dbReference type="Pfam" id="PF03446">
    <property type="entry name" value="NAD_binding_2"/>
    <property type="match status" value="1"/>
</dbReference>
<comment type="caution">
    <text evidence="5">The sequence shown here is derived from an EMBL/GenBank/DDBJ whole genome shotgun (WGS) entry which is preliminary data.</text>
</comment>
<dbReference type="GO" id="GO:0051287">
    <property type="term" value="F:NAD binding"/>
    <property type="evidence" value="ECO:0007669"/>
    <property type="project" value="InterPro"/>
</dbReference>
<keyword evidence="6" id="KW-1185">Reference proteome</keyword>
<dbReference type="InterPro" id="IPR051265">
    <property type="entry name" value="HIBADH-related_NP60_sf"/>
</dbReference>
<name>A0AAW1TI20_9CHLO</name>
<feature type="compositionally biased region" description="Polar residues" evidence="2">
    <location>
        <begin position="405"/>
        <end position="414"/>
    </location>
</feature>
<dbReference type="Proteomes" id="UP001485043">
    <property type="component" value="Unassembled WGS sequence"/>
</dbReference>
<dbReference type="PANTHER" id="PTHR43580:SF9">
    <property type="entry name" value="GLYOXYLATE_SUCCINIC SEMIALDEHYDE REDUCTASE 1"/>
    <property type="match status" value="1"/>
</dbReference>
<feature type="domain" description="3-hydroxyisobutyrate dehydrogenase-like NAD-binding" evidence="4">
    <location>
        <begin position="273"/>
        <end position="390"/>
    </location>
</feature>
<proteinExistence type="inferred from homology"/>
<dbReference type="GO" id="GO:0050661">
    <property type="term" value="F:NADP binding"/>
    <property type="evidence" value="ECO:0007669"/>
    <property type="project" value="InterPro"/>
</dbReference>
<sequence>MQTRVPAPATPSIQLCVALPIAYLGYNMKAYLPTAQRRPAFVQLAHTRSGQVDCSLPSAHQLQSLRTHGLWRSDSVAVTPLQLQQIRRVASVRAAAGQNGVSQNGVVEKPRVTVFGTGLMGSKAAQRLSAEGFQVTAWNRNAAKAEALVEMGLDFKAVQHEAVEECDVAVLFLADADAIEAILFSNDRALEAMRGKTVIQMGTIGPDQSRKIGEQLAENGVHYIEAPVQGSHPEAYAGTLVIMVGADEDPQHLPAWQVIQALGKDPIFVGAVGQAAAIKLALNQLVAALTVAFSTSLGLVTRNGAPVDKFMELLRGSKVYAPTFDKKLPLMMGRNYGKANFPTKHLLKDIKLFNEEARSSMLNTDFLEGLESLINTTVNRGLENADYSSVFEGVSPPINTIVPPTNGSAFSSPSPKAAVPAGKKD</sequence>
<dbReference type="InterPro" id="IPR036291">
    <property type="entry name" value="NAD(P)-bd_dom_sf"/>
</dbReference>
<reference evidence="5 6" key="1">
    <citation type="journal article" date="2024" name="Nat. Commun.">
        <title>Phylogenomics reveals the evolutionary origins of lichenization in chlorophyte algae.</title>
        <authorList>
            <person name="Puginier C."/>
            <person name="Libourel C."/>
            <person name="Otte J."/>
            <person name="Skaloud P."/>
            <person name="Haon M."/>
            <person name="Grisel S."/>
            <person name="Petersen M."/>
            <person name="Berrin J.G."/>
            <person name="Delaux P.M."/>
            <person name="Dal Grande F."/>
            <person name="Keller J."/>
        </authorList>
    </citation>
    <scope>NUCLEOTIDE SEQUENCE [LARGE SCALE GENOMIC DNA]</scope>
    <source>
        <strain evidence="5 6">SAG 2523</strain>
    </source>
</reference>
<dbReference type="Gene3D" id="1.10.1040.10">
    <property type="entry name" value="N-(1-d-carboxylethyl)-l-norvaline Dehydrogenase, domain 2"/>
    <property type="match status" value="1"/>
</dbReference>
<feature type="domain" description="6-phosphogluconate dehydrogenase NADP-binding" evidence="3">
    <location>
        <begin position="112"/>
        <end position="263"/>
    </location>
</feature>
<gene>
    <name evidence="5" type="ORF">WJX84_011913</name>
</gene>
<feature type="region of interest" description="Disordered" evidence="2">
    <location>
        <begin position="405"/>
        <end position="425"/>
    </location>
</feature>